<protein>
    <submittedName>
        <fullName evidence="2">Uncharacterized protein</fullName>
    </submittedName>
</protein>
<dbReference type="SUPFAM" id="SSF52317">
    <property type="entry name" value="Class I glutamine amidotransferase-like"/>
    <property type="match status" value="1"/>
</dbReference>
<feature type="chain" id="PRO_5047233592" evidence="1">
    <location>
        <begin position="34"/>
        <end position="381"/>
    </location>
</feature>
<accession>A0ABY5KIX6</accession>
<dbReference type="Proteomes" id="UP001315860">
    <property type="component" value="Chromosome"/>
</dbReference>
<reference evidence="2 3" key="1">
    <citation type="submission" date="2022-07" db="EMBL/GenBank/DDBJ databases">
        <title>Novel species in genus Aeromicrobium.</title>
        <authorList>
            <person name="Ye L."/>
        </authorList>
    </citation>
    <scope>NUCLEOTIDE SEQUENCE [LARGE SCALE GENOMIC DNA]</scope>
    <source>
        <strain evidence="3">zg-Y50</strain>
    </source>
</reference>
<proteinExistence type="predicted"/>
<keyword evidence="3" id="KW-1185">Reference proteome</keyword>
<evidence type="ECO:0000256" key="1">
    <source>
        <dbReference type="SAM" id="SignalP"/>
    </source>
</evidence>
<organism evidence="2 3">
    <name type="scientific">Aeromicrobium duanguangcaii</name>
    <dbReference type="NCBI Taxonomy" id="2968086"/>
    <lineage>
        <taxon>Bacteria</taxon>
        <taxon>Bacillati</taxon>
        <taxon>Actinomycetota</taxon>
        <taxon>Actinomycetes</taxon>
        <taxon>Propionibacteriales</taxon>
        <taxon>Nocardioidaceae</taxon>
        <taxon>Aeromicrobium</taxon>
    </lineage>
</organism>
<name>A0ABY5KIX6_9ACTN</name>
<gene>
    <name evidence="2" type="ORF">NP095_03020</name>
</gene>
<evidence type="ECO:0000313" key="3">
    <source>
        <dbReference type="Proteomes" id="UP001315860"/>
    </source>
</evidence>
<sequence length="381" mass="39617">MIPLKNSSRMLSGLLAGALVTSALAFSAPAAHAVPAKPGAKVLILNDPEFVDTTDDAESVAEGNYEGPNMIAVLTSYGHAVTSFRGTDGAALAAALKGKDTFVIPELENGYWAQELSDSARAALVNWARAGGTLVVAADTDQTLNDLFGFRMEWRESGASTNTAPVGSSFRAGPARLPDNDMTITHPVASLPAGAVVQYATATGEDGRDASVFTVPAGKGTVVSLGWDWWGAAPVVTGDDAQDGGWNEVLDISVRTGLKKAAAPVVKAPSNVFRLPAKGKANVKNGSLTLKLSLPGAGKIQVASARKGVLKSGAKAVGPSGKSSVQLKPSKKTLKKLRAQLKKKKVASTKVKVKVTYTPKGGKARTVTKTYVLKLKKKSRK</sequence>
<dbReference type="EMBL" id="CP101990">
    <property type="protein sequence ID" value="UUI69097.1"/>
    <property type="molecule type" value="Genomic_DNA"/>
</dbReference>
<dbReference type="InterPro" id="IPR029062">
    <property type="entry name" value="Class_I_gatase-like"/>
</dbReference>
<evidence type="ECO:0000313" key="2">
    <source>
        <dbReference type="EMBL" id="UUI69097.1"/>
    </source>
</evidence>
<keyword evidence="1" id="KW-0732">Signal</keyword>
<dbReference type="RefSeq" id="WP_232417482.1">
    <property type="nucleotide sequence ID" value="NZ_CP101990.1"/>
</dbReference>
<feature type="signal peptide" evidence="1">
    <location>
        <begin position="1"/>
        <end position="33"/>
    </location>
</feature>